<dbReference type="Gene3D" id="2.60.40.150">
    <property type="entry name" value="C2 domain"/>
    <property type="match status" value="2"/>
</dbReference>
<evidence type="ECO:0000313" key="7">
    <source>
        <dbReference type="RefSeq" id="XP_030054886.1"/>
    </source>
</evidence>
<dbReference type="GO" id="GO:0042391">
    <property type="term" value="P:regulation of membrane potential"/>
    <property type="evidence" value="ECO:0007669"/>
    <property type="project" value="TreeGrafter"/>
</dbReference>
<dbReference type="GO" id="GO:0031267">
    <property type="term" value="F:small GTPase binding"/>
    <property type="evidence" value="ECO:0007669"/>
    <property type="project" value="InterPro"/>
</dbReference>
<feature type="compositionally biased region" description="Low complexity" evidence="3">
    <location>
        <begin position="310"/>
        <end position="319"/>
    </location>
</feature>
<name>A0A6P7XP31_9AMPH</name>
<feature type="domain" description="C2" evidence="4">
    <location>
        <begin position="779"/>
        <end position="897"/>
    </location>
</feature>
<accession>A0A6P7XP31</accession>
<feature type="compositionally biased region" description="Low complexity" evidence="3">
    <location>
        <begin position="585"/>
        <end position="606"/>
    </location>
</feature>
<evidence type="ECO:0000256" key="2">
    <source>
        <dbReference type="ARBA" id="ARBA00034103"/>
    </source>
</evidence>
<feature type="compositionally biased region" description="Polar residues" evidence="3">
    <location>
        <begin position="328"/>
        <end position="337"/>
    </location>
</feature>
<dbReference type="InterPro" id="IPR000008">
    <property type="entry name" value="C2_dom"/>
</dbReference>
<evidence type="ECO:0000259" key="4">
    <source>
        <dbReference type="PROSITE" id="PS50004"/>
    </source>
</evidence>
<dbReference type="AlphaFoldDB" id="A0A6P7XP31"/>
<dbReference type="GO" id="GO:2000300">
    <property type="term" value="P:regulation of synaptic vesicle exocytosis"/>
    <property type="evidence" value="ECO:0007669"/>
    <property type="project" value="TreeGrafter"/>
</dbReference>
<dbReference type="FunFam" id="2.60.40.150:FF:000001">
    <property type="entry name" value="Regulating synaptic membrane exocytosis 3, isoform CRA_a"/>
    <property type="match status" value="1"/>
</dbReference>
<dbReference type="CTD" id="22999"/>
<dbReference type="GO" id="GO:0048167">
    <property type="term" value="P:regulation of synaptic plasticity"/>
    <property type="evidence" value="ECO:0007669"/>
    <property type="project" value="TreeGrafter"/>
</dbReference>
<dbReference type="GO" id="GO:0048791">
    <property type="term" value="P:calcium ion-regulated exocytosis of neurotransmitter"/>
    <property type="evidence" value="ECO:0007669"/>
    <property type="project" value="TreeGrafter"/>
</dbReference>
<dbReference type="PANTHER" id="PTHR12157">
    <property type="entry name" value="REGULATING SYNAPTIC MEMBRANE EXOCYTOSIS PROTEIN"/>
    <property type="match status" value="1"/>
</dbReference>
<keyword evidence="1" id="KW-0770">Synapse</keyword>
<dbReference type="InterPro" id="IPR035892">
    <property type="entry name" value="C2_domain_sf"/>
</dbReference>
<proteinExistence type="predicted"/>
<dbReference type="CDD" id="cd04031">
    <property type="entry name" value="C2A_RIM1alpha"/>
    <property type="match status" value="1"/>
</dbReference>
<feature type="domain" description="C2" evidence="4">
    <location>
        <begin position="135"/>
        <end position="258"/>
    </location>
</feature>
<dbReference type="FunFam" id="2.60.40.150:FF:000003">
    <property type="entry name" value="Regulating synaptic membrane exocytosis protein 2"/>
    <property type="match status" value="1"/>
</dbReference>
<dbReference type="InterPro" id="IPR001478">
    <property type="entry name" value="PDZ"/>
</dbReference>
<protein>
    <submittedName>
        <fullName evidence="7">Regulating synaptic membrane exocytosis protein 1 isoform X8</fullName>
    </submittedName>
</protein>
<reference evidence="7" key="1">
    <citation type="submission" date="2025-08" db="UniProtKB">
        <authorList>
            <consortium name="RefSeq"/>
        </authorList>
    </citation>
    <scope>IDENTIFICATION</scope>
</reference>
<dbReference type="GO" id="GO:0042734">
    <property type="term" value="C:presynaptic membrane"/>
    <property type="evidence" value="ECO:0007669"/>
    <property type="project" value="TreeGrafter"/>
</dbReference>
<dbReference type="SUPFAM" id="SSF50156">
    <property type="entry name" value="PDZ domain-like"/>
    <property type="match status" value="1"/>
</dbReference>
<dbReference type="SMART" id="SM00228">
    <property type="entry name" value="PDZ"/>
    <property type="match status" value="1"/>
</dbReference>
<comment type="subcellular location">
    <subcellularLocation>
        <location evidence="2">Synapse</location>
    </subcellularLocation>
</comment>
<dbReference type="SMART" id="SM00239">
    <property type="entry name" value="C2"/>
    <property type="match status" value="2"/>
</dbReference>
<feature type="compositionally biased region" description="Basic and acidic residues" evidence="3">
    <location>
        <begin position="457"/>
        <end position="471"/>
    </location>
</feature>
<dbReference type="InterPro" id="IPR036034">
    <property type="entry name" value="PDZ_sf"/>
</dbReference>
<dbReference type="GO" id="GO:0050806">
    <property type="term" value="P:positive regulation of synaptic transmission"/>
    <property type="evidence" value="ECO:0007669"/>
    <property type="project" value="TreeGrafter"/>
</dbReference>
<dbReference type="PROSITE" id="PS50106">
    <property type="entry name" value="PDZ"/>
    <property type="match status" value="1"/>
</dbReference>
<feature type="region of interest" description="Disordered" evidence="3">
    <location>
        <begin position="575"/>
        <end position="616"/>
    </location>
</feature>
<dbReference type="Gene3D" id="2.30.42.10">
    <property type="match status" value="1"/>
</dbReference>
<evidence type="ECO:0000256" key="1">
    <source>
        <dbReference type="ARBA" id="ARBA00023018"/>
    </source>
</evidence>
<feature type="region of interest" description="Disordered" evidence="3">
    <location>
        <begin position="651"/>
        <end position="671"/>
    </location>
</feature>
<evidence type="ECO:0000313" key="6">
    <source>
        <dbReference type="Proteomes" id="UP000515156"/>
    </source>
</evidence>
<keyword evidence="6" id="KW-1185">Reference proteome</keyword>
<evidence type="ECO:0000256" key="3">
    <source>
        <dbReference type="SAM" id="MobiDB-lite"/>
    </source>
</evidence>
<feature type="compositionally biased region" description="Polar residues" evidence="3">
    <location>
        <begin position="489"/>
        <end position="505"/>
    </location>
</feature>
<feature type="compositionally biased region" description="Low complexity" evidence="3">
    <location>
        <begin position="93"/>
        <end position="109"/>
    </location>
</feature>
<dbReference type="SUPFAM" id="SSF49562">
    <property type="entry name" value="C2 domain (Calcium/lipid-binding domain, CaLB)"/>
    <property type="match status" value="2"/>
</dbReference>
<sequence length="933" mass="104477">MAQNTAARLVLKVVGGKMTDTGRLGAFITKVKKGSLADIVGHLRAGDEVLEWNGKPLPGVTNEDVYNIILESKAETQVEIIVSRPIGDIPRIPESSHPPLESSSSSFESQKMERPSISVISPTSPGTLKDAPQVLPGQLSVKLWYDKVEHRLTVNVLQAKDLPPRADGRPRNPYVKMYFLPDRSDKSKRRTKTIKKSLEPKWNQTFLYTHVHRKDFRERMLEITAWDQPRIQEEESQFLGEILIELETALLDDQPHWYKLQTHDESSLPLPQPSPFMPRRHIHGESLNKKLQRSQRISDSDISDFDVDDGIGVVPPVGSRTNARESRSTTLTVPEQQRTTHHRSRSVSPHRGDDQGRTRSRLPNVPLQRSLDEIHQMRRSRSPTRHHDASRSPVDRRSRDMDNQYLSDQESEFLMLPRAKRGRSAECLHTISELQPSLDRARSASTNCLRPDTSLHSPERERQSRKTERSGSQKQTRKGTTSETERAHQQGSPTQSPPADSSFSSRRGRQLPQVPVRSNSVEQANLVVEERTRQMKMKVHRYKQMAGSGSSQEYELEQYPKYNIRRDQYRSCDNISARSSDSDVSDVSAISRTSSASRLSSTSFMSEQSEHPRSRISSFTPKMQSRRMGTSGRTITKSTSMSGEIYKLEHNDGSQSDTAVGTVGTGGKKRRSSLSAKVVAIVSRRSRSTSQLSQTEAGHKKLKSTIQRSTETGMAAEMRSRMVRQPSRESTDGSINSYSSEGNLIFPGVRLGADSQFSDFLDGLGPAQLVGRQTLATPAMGDIQIGMVDKKGQLEVEVIRARGLIQKPGSKSTPAPYVKVYLLENGACIAKKKTRIARKTLDPLYQQSLVFDESPLGKVLQVIVWGDYGRMDHKCFMGVAQILLEELDLSSVVIGWYKLFPPSSLVDPTLTPLTRRASQSSLESSTGPPCIRS</sequence>
<dbReference type="Proteomes" id="UP000515156">
    <property type="component" value="Chromosome 3"/>
</dbReference>
<dbReference type="RefSeq" id="XP_030054886.1">
    <property type="nucleotide sequence ID" value="XM_030199026.1"/>
</dbReference>
<feature type="region of interest" description="Disordered" evidence="3">
    <location>
        <begin position="91"/>
        <end position="131"/>
    </location>
</feature>
<feature type="domain" description="PDZ" evidence="5">
    <location>
        <begin position="1"/>
        <end position="84"/>
    </location>
</feature>
<dbReference type="CDD" id="cd04028">
    <property type="entry name" value="C2B_RIM1alpha"/>
    <property type="match status" value="1"/>
</dbReference>
<feature type="compositionally biased region" description="Basic and acidic residues" evidence="3">
    <location>
        <begin position="385"/>
        <end position="402"/>
    </location>
</feature>
<dbReference type="Pfam" id="PF00595">
    <property type="entry name" value="PDZ"/>
    <property type="match status" value="1"/>
</dbReference>
<organism evidence="6 7">
    <name type="scientific">Microcaecilia unicolor</name>
    <dbReference type="NCBI Taxonomy" id="1415580"/>
    <lineage>
        <taxon>Eukaryota</taxon>
        <taxon>Metazoa</taxon>
        <taxon>Chordata</taxon>
        <taxon>Craniata</taxon>
        <taxon>Vertebrata</taxon>
        <taxon>Euteleostomi</taxon>
        <taxon>Amphibia</taxon>
        <taxon>Gymnophiona</taxon>
        <taxon>Siphonopidae</taxon>
        <taxon>Microcaecilia</taxon>
    </lineage>
</organism>
<dbReference type="GO" id="GO:0044325">
    <property type="term" value="F:transmembrane transporter binding"/>
    <property type="evidence" value="ECO:0007669"/>
    <property type="project" value="TreeGrafter"/>
</dbReference>
<dbReference type="GeneID" id="115467231"/>
<dbReference type="PROSITE" id="PS50004">
    <property type="entry name" value="C2"/>
    <property type="match status" value="2"/>
</dbReference>
<evidence type="ECO:0000259" key="5">
    <source>
        <dbReference type="PROSITE" id="PS50106"/>
    </source>
</evidence>
<dbReference type="PANTHER" id="PTHR12157:SF18">
    <property type="entry name" value="REGULATING SYNAPTIC MEMBRANE EXOCYTOSIS PROTEIN 1"/>
    <property type="match status" value="1"/>
</dbReference>
<feature type="region of interest" description="Disordered" evidence="3">
    <location>
        <begin position="437"/>
        <end position="519"/>
    </location>
</feature>
<dbReference type="GO" id="GO:0048788">
    <property type="term" value="C:cytoskeleton of presynaptic active zone"/>
    <property type="evidence" value="ECO:0007669"/>
    <property type="project" value="TreeGrafter"/>
</dbReference>
<gene>
    <name evidence="7" type="primary">RIMS1</name>
</gene>
<feature type="region of interest" description="Disordered" evidence="3">
    <location>
        <begin position="686"/>
        <end position="736"/>
    </location>
</feature>
<feature type="region of interest" description="Disordered" evidence="3">
    <location>
        <begin position="287"/>
        <end position="413"/>
    </location>
</feature>
<dbReference type="InterPro" id="IPR039032">
    <property type="entry name" value="Rim-like"/>
</dbReference>
<dbReference type="Pfam" id="PF00168">
    <property type="entry name" value="C2"/>
    <property type="match status" value="2"/>
</dbReference>
<feature type="compositionally biased region" description="Polar residues" evidence="3">
    <location>
        <begin position="472"/>
        <end position="482"/>
    </location>
</feature>
<dbReference type="CDD" id="cd06714">
    <property type="entry name" value="PDZ_RIM-like"/>
    <property type="match status" value="1"/>
</dbReference>